<dbReference type="KEGG" id="char:105888558"/>
<dbReference type="InterPro" id="IPR024152">
    <property type="entry name" value="Inh_kappa-B_kinase-int"/>
</dbReference>
<keyword evidence="5" id="KW-0808">Transferase</keyword>
<feature type="transmembrane region" description="Helical" evidence="3">
    <location>
        <begin position="58"/>
        <end position="79"/>
    </location>
</feature>
<proteinExistence type="predicted"/>
<dbReference type="PANTHER" id="PTHR21734:SF11">
    <property type="entry name" value="INHIBITOR OF NUCLEAR FACTOR KAPPA-B KINASE-INTERACTING PROTEIN"/>
    <property type="match status" value="1"/>
</dbReference>
<protein>
    <submittedName>
        <fullName evidence="5">Inhibitor of nuclear factor kappa-B kinase-interacting protein isoform X1</fullName>
    </submittedName>
</protein>
<keyword evidence="3" id="KW-1133">Transmembrane helix</keyword>
<dbReference type="GO" id="GO:0016301">
    <property type="term" value="F:kinase activity"/>
    <property type="evidence" value="ECO:0007669"/>
    <property type="project" value="UniProtKB-KW"/>
</dbReference>
<evidence type="ECO:0000256" key="3">
    <source>
        <dbReference type="SAM" id="Phobius"/>
    </source>
</evidence>
<feature type="compositionally biased region" description="Basic and acidic residues" evidence="2">
    <location>
        <begin position="29"/>
        <end position="40"/>
    </location>
</feature>
<keyword evidence="3" id="KW-0472">Membrane</keyword>
<keyword evidence="1" id="KW-0175">Coiled coil</keyword>
<dbReference type="GeneID" id="105888558"/>
<sequence>MPSNELKQRKKNISQKQNDDSSDGAKQNGEPETKKSEASEQKSSAQKKSLCSDEMRRVLCLLFCLCLCVCASLACMIWEQNKRFAEVEEKYSLLHGRTATYAELEQRVETVSEKLDASKNHLEGALSSISTATRLASNVASLRSIVTAMQEDEEDNDITSSSSIQEVNVRFLNVTEAWQSGLAGVTTDLASLREESRASHVRATGNVNAAERRLRALAERLEELEDSTRRNARAFDRTEEQDVQQAQRQLDWNTGRVSELDEKLARLVRTDRDLAERLDEHVPRAQQCQEHLPAVEEAVRSILKLATASVSMERRVEELGLLVLGLEDSMLKSLTQTLEIRQELNALRSGRREHSAGSEIDAMLETLMEMEMESKRAGEEEEVVEEEEVEGVENWKEVDEGTVVEGMPLEEPEYKDNWEETLAETLAVPEETLAVPEETLAVPEEVLESFMTVETQLQGTEEEHPESQPNDVNV</sequence>
<dbReference type="AlphaFoldDB" id="A0A6P8GSM6"/>
<name>A0A6P8GSM6_CLUHA</name>
<gene>
    <name evidence="5" type="primary">LOC105888558</name>
</gene>
<accession>A0A6P8GSM6</accession>
<keyword evidence="4" id="KW-1185">Reference proteome</keyword>
<keyword evidence="5" id="KW-0418">Kinase</keyword>
<reference evidence="5" key="1">
    <citation type="submission" date="2025-08" db="UniProtKB">
        <authorList>
            <consortium name="RefSeq"/>
        </authorList>
    </citation>
    <scope>IDENTIFICATION</scope>
</reference>
<evidence type="ECO:0000313" key="5">
    <source>
        <dbReference type="RefSeq" id="XP_031438462.1"/>
    </source>
</evidence>
<evidence type="ECO:0000256" key="1">
    <source>
        <dbReference type="SAM" id="Coils"/>
    </source>
</evidence>
<dbReference type="PANTHER" id="PTHR21734">
    <property type="entry name" value="INHIBITOR OF NUCLEAR FACTOR KAPPA-B KINASE-INTERACTING PROTEIN"/>
    <property type="match status" value="1"/>
</dbReference>
<feature type="coiled-coil region" evidence="1">
    <location>
        <begin position="200"/>
        <end position="227"/>
    </location>
</feature>
<keyword evidence="3" id="KW-0812">Transmembrane</keyword>
<evidence type="ECO:0000256" key="2">
    <source>
        <dbReference type="SAM" id="MobiDB-lite"/>
    </source>
</evidence>
<feature type="region of interest" description="Disordered" evidence="2">
    <location>
        <begin position="1"/>
        <end position="46"/>
    </location>
</feature>
<dbReference type="Proteomes" id="UP000515152">
    <property type="component" value="Chromosome 16"/>
</dbReference>
<dbReference type="RefSeq" id="XP_031438462.1">
    <property type="nucleotide sequence ID" value="XM_031582602.2"/>
</dbReference>
<evidence type="ECO:0000313" key="4">
    <source>
        <dbReference type="Proteomes" id="UP000515152"/>
    </source>
</evidence>
<dbReference type="OrthoDB" id="9907187at2759"/>
<organism evidence="4 5">
    <name type="scientific">Clupea harengus</name>
    <name type="common">Atlantic herring</name>
    <dbReference type="NCBI Taxonomy" id="7950"/>
    <lineage>
        <taxon>Eukaryota</taxon>
        <taxon>Metazoa</taxon>
        <taxon>Chordata</taxon>
        <taxon>Craniata</taxon>
        <taxon>Vertebrata</taxon>
        <taxon>Euteleostomi</taxon>
        <taxon>Actinopterygii</taxon>
        <taxon>Neopterygii</taxon>
        <taxon>Teleostei</taxon>
        <taxon>Clupei</taxon>
        <taxon>Clupeiformes</taxon>
        <taxon>Clupeoidei</taxon>
        <taxon>Clupeidae</taxon>
        <taxon>Clupea</taxon>
    </lineage>
</organism>